<name>A0A9P5XWE8_9AGAR</name>
<evidence type="ECO:0000313" key="1">
    <source>
        <dbReference type="EMBL" id="KAF9457812.1"/>
    </source>
</evidence>
<gene>
    <name evidence="1" type="ORF">BDZ94DRAFT_1272154</name>
</gene>
<dbReference type="Proteomes" id="UP000807353">
    <property type="component" value="Unassembled WGS sequence"/>
</dbReference>
<dbReference type="AlphaFoldDB" id="A0A9P5XWE8"/>
<sequence length="104" mass="11760">MSNYKSYPLLLQLIHFSCALPILADYLSVLWSVKSVSSNIVPSTITLYQMSTSCNRVMEAVNQVSSEHYGPIPTIFNNKHHEQEVLTSRLSPVVLNNRLDKSHL</sequence>
<accession>A0A9P5XWE8</accession>
<dbReference type="EMBL" id="MU150357">
    <property type="protein sequence ID" value="KAF9457812.1"/>
    <property type="molecule type" value="Genomic_DNA"/>
</dbReference>
<protein>
    <submittedName>
        <fullName evidence="1">Uncharacterized protein</fullName>
    </submittedName>
</protein>
<evidence type="ECO:0000313" key="2">
    <source>
        <dbReference type="Proteomes" id="UP000807353"/>
    </source>
</evidence>
<comment type="caution">
    <text evidence="1">The sequence shown here is derived from an EMBL/GenBank/DDBJ whole genome shotgun (WGS) entry which is preliminary data.</text>
</comment>
<keyword evidence="2" id="KW-1185">Reference proteome</keyword>
<organism evidence="1 2">
    <name type="scientific">Collybia nuda</name>
    <dbReference type="NCBI Taxonomy" id="64659"/>
    <lineage>
        <taxon>Eukaryota</taxon>
        <taxon>Fungi</taxon>
        <taxon>Dikarya</taxon>
        <taxon>Basidiomycota</taxon>
        <taxon>Agaricomycotina</taxon>
        <taxon>Agaricomycetes</taxon>
        <taxon>Agaricomycetidae</taxon>
        <taxon>Agaricales</taxon>
        <taxon>Tricholomatineae</taxon>
        <taxon>Clitocybaceae</taxon>
        <taxon>Collybia</taxon>
    </lineage>
</organism>
<proteinExistence type="predicted"/>
<reference evidence="1" key="1">
    <citation type="submission" date="2020-11" db="EMBL/GenBank/DDBJ databases">
        <authorList>
            <consortium name="DOE Joint Genome Institute"/>
            <person name="Ahrendt S."/>
            <person name="Riley R."/>
            <person name="Andreopoulos W."/>
            <person name="Labutti K."/>
            <person name="Pangilinan J."/>
            <person name="Ruiz-Duenas F.J."/>
            <person name="Barrasa J.M."/>
            <person name="Sanchez-Garcia M."/>
            <person name="Camarero S."/>
            <person name="Miyauchi S."/>
            <person name="Serrano A."/>
            <person name="Linde D."/>
            <person name="Babiker R."/>
            <person name="Drula E."/>
            <person name="Ayuso-Fernandez I."/>
            <person name="Pacheco R."/>
            <person name="Padilla G."/>
            <person name="Ferreira P."/>
            <person name="Barriuso J."/>
            <person name="Kellner H."/>
            <person name="Castanera R."/>
            <person name="Alfaro M."/>
            <person name="Ramirez L."/>
            <person name="Pisabarro A.G."/>
            <person name="Kuo A."/>
            <person name="Tritt A."/>
            <person name="Lipzen A."/>
            <person name="He G."/>
            <person name="Yan M."/>
            <person name="Ng V."/>
            <person name="Cullen D."/>
            <person name="Martin F."/>
            <person name="Rosso M.-N."/>
            <person name="Henrissat B."/>
            <person name="Hibbett D."/>
            <person name="Martinez A.T."/>
            <person name="Grigoriev I.V."/>
        </authorList>
    </citation>
    <scope>NUCLEOTIDE SEQUENCE</scope>
    <source>
        <strain evidence="1">CBS 247.69</strain>
    </source>
</reference>